<dbReference type="Proteomes" id="UP001498398">
    <property type="component" value="Unassembled WGS sequence"/>
</dbReference>
<evidence type="ECO:0000313" key="1">
    <source>
        <dbReference type="EMBL" id="KAK7468266.1"/>
    </source>
</evidence>
<protein>
    <recommendedName>
        <fullName evidence="3">Pheromone</fullName>
    </recommendedName>
</protein>
<keyword evidence="2" id="KW-1185">Reference proteome</keyword>
<dbReference type="EMBL" id="JBANRG010000003">
    <property type="protein sequence ID" value="KAK7468266.1"/>
    <property type="molecule type" value="Genomic_DNA"/>
</dbReference>
<evidence type="ECO:0008006" key="3">
    <source>
        <dbReference type="Google" id="ProtNLM"/>
    </source>
</evidence>
<evidence type="ECO:0000313" key="2">
    <source>
        <dbReference type="Proteomes" id="UP001498398"/>
    </source>
</evidence>
<sequence>MDAFTSITAYFTTAPSKKPAPVEEEHGGSASNVYCVVTKLEETSGAPVVKEHGGAGSNVYCVVA</sequence>
<comment type="caution">
    <text evidence="1">The sequence shown here is derived from an EMBL/GenBank/DDBJ whole genome shotgun (WGS) entry which is preliminary data.</text>
</comment>
<organism evidence="1 2">
    <name type="scientific">Marasmiellus scandens</name>
    <dbReference type="NCBI Taxonomy" id="2682957"/>
    <lineage>
        <taxon>Eukaryota</taxon>
        <taxon>Fungi</taxon>
        <taxon>Dikarya</taxon>
        <taxon>Basidiomycota</taxon>
        <taxon>Agaricomycotina</taxon>
        <taxon>Agaricomycetes</taxon>
        <taxon>Agaricomycetidae</taxon>
        <taxon>Agaricales</taxon>
        <taxon>Marasmiineae</taxon>
        <taxon>Omphalotaceae</taxon>
        <taxon>Marasmiellus</taxon>
    </lineage>
</organism>
<name>A0ABR1JY08_9AGAR</name>
<reference evidence="1 2" key="1">
    <citation type="submission" date="2024-01" db="EMBL/GenBank/DDBJ databases">
        <title>A draft genome for the cacao thread blight pathogen Marasmiellus scandens.</title>
        <authorList>
            <person name="Baruah I.K."/>
            <person name="Leung J."/>
            <person name="Bukari Y."/>
            <person name="Amoako-Attah I."/>
            <person name="Meinhardt L.W."/>
            <person name="Bailey B.A."/>
            <person name="Cohen S.P."/>
        </authorList>
    </citation>
    <scope>NUCLEOTIDE SEQUENCE [LARGE SCALE GENOMIC DNA]</scope>
    <source>
        <strain evidence="1 2">GH-19</strain>
    </source>
</reference>
<proteinExistence type="predicted"/>
<gene>
    <name evidence="1" type="ORF">VKT23_002776</name>
</gene>
<accession>A0ABR1JY08</accession>